<name>A0ABR4BRW3_9HELO</name>
<feature type="region of interest" description="Disordered" evidence="1">
    <location>
        <begin position="529"/>
        <end position="664"/>
    </location>
</feature>
<keyword evidence="3" id="KW-1185">Reference proteome</keyword>
<feature type="compositionally biased region" description="Polar residues" evidence="1">
    <location>
        <begin position="306"/>
        <end position="315"/>
    </location>
</feature>
<feature type="compositionally biased region" description="Low complexity" evidence="1">
    <location>
        <begin position="147"/>
        <end position="156"/>
    </location>
</feature>
<feature type="compositionally biased region" description="Basic and acidic residues" evidence="1">
    <location>
        <begin position="180"/>
        <end position="189"/>
    </location>
</feature>
<feature type="compositionally biased region" description="Polar residues" evidence="1">
    <location>
        <begin position="477"/>
        <end position="486"/>
    </location>
</feature>
<accession>A0ABR4BRW3</accession>
<evidence type="ECO:0000256" key="1">
    <source>
        <dbReference type="SAM" id="MobiDB-lite"/>
    </source>
</evidence>
<sequence>MVEPPATPTNSPAESSEVCQKLIFKLSESLQNQETPLFPRGFHDRLADISRNRGVPFSEVAEGLADAISDLLRESATEELTVVTDLNETVARWNPYPVPSRVLVRRRTRLLNGEHGREIGEEIGRPPRAASRGRATNLNGYGITGARSRTNNSSNRYRGNHDARLASRHRANPVGLATSRHQESLREPLEPETESEETITGMRLLQNLRDIPRSSLAINSQGAVIRVPDMGLPGVSTLFDLDNMRLSAPDPTNPSAQPATTSRRSPIQDPFVTISENPAFNISETLFPRYSSSAHVGSTEFPGPSRLSQSSQATFLGTPGTREHNSDNIDSETIPVNARPGNRFYQVREYSFHEDQQMNDYLPARQSTQTMILSSPVESTPASSNTAVPTTLEAIRPEDLTSHSLQTATVDTQVLIQRSPEATQESAVGQNNGLTARLRTMQGTIQADGRPPRGNASTSASTFTRDRSLALPPLRGHTSNNSPMSDTDSHRPRLHSSAQRETRQINELPPMSPSFPDELRRTQLARLADQTAPLEEGIGREADRPQLRRFPTNATAGSQEEPGSIEVVNDSTFEEGNDDEEMVDAETEDQEMADDEMADDEMEDEEDTLTSDSDDVEVSRWIVSNNPMGEDFVEAYGEDDEEDEEAKEFGREEPPPALVLADPSKWSPMYVQRGRFWDARDDET</sequence>
<gene>
    <name evidence="2" type="ORF">VTL71DRAFT_9740</name>
</gene>
<comment type="caution">
    <text evidence="2">The sequence shown here is derived from an EMBL/GenBank/DDBJ whole genome shotgun (WGS) entry which is preliminary data.</text>
</comment>
<feature type="region of interest" description="Disordered" evidence="1">
    <location>
        <begin position="119"/>
        <end position="198"/>
    </location>
</feature>
<feature type="compositionally biased region" description="Low complexity" evidence="1">
    <location>
        <begin position="126"/>
        <end position="135"/>
    </location>
</feature>
<dbReference type="EMBL" id="JAZHXI010000023">
    <property type="protein sequence ID" value="KAL2060345.1"/>
    <property type="molecule type" value="Genomic_DNA"/>
</dbReference>
<dbReference type="Proteomes" id="UP001595075">
    <property type="component" value="Unassembled WGS sequence"/>
</dbReference>
<feature type="region of interest" description="Disordered" evidence="1">
    <location>
        <begin position="245"/>
        <end position="268"/>
    </location>
</feature>
<protein>
    <submittedName>
        <fullName evidence="2">Uncharacterized protein</fullName>
    </submittedName>
</protein>
<feature type="compositionally biased region" description="Polar residues" evidence="1">
    <location>
        <begin position="253"/>
        <end position="265"/>
    </location>
</feature>
<evidence type="ECO:0000313" key="3">
    <source>
        <dbReference type="Proteomes" id="UP001595075"/>
    </source>
</evidence>
<reference evidence="2 3" key="1">
    <citation type="journal article" date="2024" name="Commun. Biol.">
        <title>Comparative genomic analysis of thermophilic fungi reveals convergent evolutionary adaptations and gene losses.</title>
        <authorList>
            <person name="Steindorff A.S."/>
            <person name="Aguilar-Pontes M.V."/>
            <person name="Robinson A.J."/>
            <person name="Andreopoulos B."/>
            <person name="LaButti K."/>
            <person name="Kuo A."/>
            <person name="Mondo S."/>
            <person name="Riley R."/>
            <person name="Otillar R."/>
            <person name="Haridas S."/>
            <person name="Lipzen A."/>
            <person name="Grimwood J."/>
            <person name="Schmutz J."/>
            <person name="Clum A."/>
            <person name="Reid I.D."/>
            <person name="Moisan M.C."/>
            <person name="Butler G."/>
            <person name="Nguyen T.T.M."/>
            <person name="Dewar K."/>
            <person name="Conant G."/>
            <person name="Drula E."/>
            <person name="Henrissat B."/>
            <person name="Hansel C."/>
            <person name="Singer S."/>
            <person name="Hutchinson M.I."/>
            <person name="de Vries R.P."/>
            <person name="Natvig D.O."/>
            <person name="Powell A.J."/>
            <person name="Tsang A."/>
            <person name="Grigoriev I.V."/>
        </authorList>
    </citation>
    <scope>NUCLEOTIDE SEQUENCE [LARGE SCALE GENOMIC DNA]</scope>
    <source>
        <strain evidence="2 3">CBS 494.80</strain>
    </source>
</reference>
<feature type="compositionally biased region" description="Basic and acidic residues" evidence="1">
    <location>
        <begin position="537"/>
        <end position="546"/>
    </location>
</feature>
<proteinExistence type="predicted"/>
<evidence type="ECO:0000313" key="2">
    <source>
        <dbReference type="EMBL" id="KAL2060345.1"/>
    </source>
</evidence>
<feature type="compositionally biased region" description="Acidic residues" evidence="1">
    <location>
        <begin position="572"/>
        <end position="616"/>
    </location>
</feature>
<feature type="compositionally biased region" description="Acidic residues" evidence="1">
    <location>
        <begin position="631"/>
        <end position="646"/>
    </location>
</feature>
<feature type="region of interest" description="Disordered" evidence="1">
    <location>
        <begin position="443"/>
        <end position="517"/>
    </location>
</feature>
<feature type="region of interest" description="Disordered" evidence="1">
    <location>
        <begin position="293"/>
        <end position="337"/>
    </location>
</feature>
<organism evidence="2 3">
    <name type="scientific">Oculimacula yallundae</name>
    <dbReference type="NCBI Taxonomy" id="86028"/>
    <lineage>
        <taxon>Eukaryota</taxon>
        <taxon>Fungi</taxon>
        <taxon>Dikarya</taxon>
        <taxon>Ascomycota</taxon>
        <taxon>Pezizomycotina</taxon>
        <taxon>Leotiomycetes</taxon>
        <taxon>Helotiales</taxon>
        <taxon>Ploettnerulaceae</taxon>
        <taxon>Oculimacula</taxon>
    </lineage>
</organism>